<dbReference type="EMBL" id="FLOB01000012">
    <property type="protein sequence ID" value="SBS36216.1"/>
    <property type="molecule type" value="Genomic_DNA"/>
</dbReference>
<proteinExistence type="predicted"/>
<dbReference type="PROSITE" id="PS51273">
    <property type="entry name" value="GATASE_TYPE_1"/>
    <property type="match status" value="1"/>
</dbReference>
<accession>A0A1A8TPN7</accession>
<dbReference type="InterPro" id="IPR017926">
    <property type="entry name" value="GATASE"/>
</dbReference>
<sequence>MKIGILAAGTTPEHLSSEFSTYADMFIQALQVLHPEVSFEAYDVRDNEFPESHAACDSWLITGSRSAVYENTPWMQGLQALIRTINEHKQSLVGICFGHQIIAQALGGVVDRYQGGWGVGIHRYEVTDTMAQVQLGKKNFAVCAFHQDQILEKPSLAKVFARSDFCEFAGLLYESHILTVQGHPEFSRKFEGCLLDMYDKTLSPDILSQARDSLYSEDLQSSQMLAWIGVFLTQTRFSGETLLH</sequence>
<feature type="domain" description="Glutamine amidotransferase" evidence="1">
    <location>
        <begin position="22"/>
        <end position="189"/>
    </location>
</feature>
<dbReference type="GO" id="GO:0005829">
    <property type="term" value="C:cytosol"/>
    <property type="evidence" value="ECO:0007669"/>
    <property type="project" value="TreeGrafter"/>
</dbReference>
<dbReference type="AlphaFoldDB" id="A0A1A8TPN7"/>
<dbReference type="Gene3D" id="3.40.50.880">
    <property type="match status" value="1"/>
</dbReference>
<dbReference type="PANTHER" id="PTHR42695:SF5">
    <property type="entry name" value="GLUTAMINE AMIDOTRANSFERASE YLR126C-RELATED"/>
    <property type="match status" value="1"/>
</dbReference>
<organism evidence="2 3">
    <name type="scientific">Marinomonas spartinae</name>
    <dbReference type="NCBI Taxonomy" id="1792290"/>
    <lineage>
        <taxon>Bacteria</taxon>
        <taxon>Pseudomonadati</taxon>
        <taxon>Pseudomonadota</taxon>
        <taxon>Gammaproteobacteria</taxon>
        <taxon>Oceanospirillales</taxon>
        <taxon>Oceanospirillaceae</taxon>
        <taxon>Marinomonas</taxon>
    </lineage>
</organism>
<evidence type="ECO:0000313" key="2">
    <source>
        <dbReference type="EMBL" id="SBS36216.1"/>
    </source>
</evidence>
<dbReference type="SUPFAM" id="SSF52317">
    <property type="entry name" value="Class I glutamine amidotransferase-like"/>
    <property type="match status" value="1"/>
</dbReference>
<dbReference type="GO" id="GO:0004088">
    <property type="term" value="F:carbamoyl-phosphate synthase (glutamine-hydrolyzing) activity"/>
    <property type="evidence" value="ECO:0007669"/>
    <property type="project" value="UniProtKB-EC"/>
</dbReference>
<dbReference type="PANTHER" id="PTHR42695">
    <property type="entry name" value="GLUTAMINE AMIDOTRANSFERASE YLR126C-RELATED"/>
    <property type="match status" value="1"/>
</dbReference>
<gene>
    <name evidence="2" type="primary">carA_2</name>
    <name evidence="2" type="ORF">MSP8886_03609</name>
</gene>
<protein>
    <submittedName>
        <fullName evidence="2">Carbamoyl-phosphate synthase small chain</fullName>
        <ecNumber evidence="2">6.3.5.5</ecNumber>
    </submittedName>
</protein>
<dbReference type="InterPro" id="IPR044992">
    <property type="entry name" value="ChyE-like"/>
</dbReference>
<keyword evidence="2" id="KW-0436">Ligase</keyword>
<dbReference type="OrthoDB" id="9813383at2"/>
<name>A0A1A8TPN7_9GAMM</name>
<evidence type="ECO:0000313" key="3">
    <source>
        <dbReference type="Proteomes" id="UP000092544"/>
    </source>
</evidence>
<dbReference type="STRING" id="1792290.MSP8886_03609"/>
<dbReference type="EC" id="6.3.5.5" evidence="2"/>
<evidence type="ECO:0000259" key="1">
    <source>
        <dbReference type="Pfam" id="PF00117"/>
    </source>
</evidence>
<keyword evidence="3" id="KW-1185">Reference proteome</keyword>
<dbReference type="CDD" id="cd01741">
    <property type="entry name" value="GATase1_1"/>
    <property type="match status" value="1"/>
</dbReference>
<reference evidence="2 3" key="1">
    <citation type="submission" date="2016-06" db="EMBL/GenBank/DDBJ databases">
        <authorList>
            <person name="Kjaerup R.B."/>
            <person name="Dalgaard T.S."/>
            <person name="Juul-Madsen H.R."/>
        </authorList>
    </citation>
    <scope>NUCLEOTIDE SEQUENCE [LARGE SCALE GENOMIC DNA]</scope>
    <source>
        <strain evidence="2 3">CECT 8886</strain>
    </source>
</reference>
<dbReference type="RefSeq" id="WP_067019036.1">
    <property type="nucleotide sequence ID" value="NZ_FLOB01000012.1"/>
</dbReference>
<dbReference type="Pfam" id="PF00117">
    <property type="entry name" value="GATase"/>
    <property type="match status" value="1"/>
</dbReference>
<dbReference type="InterPro" id="IPR029062">
    <property type="entry name" value="Class_I_gatase-like"/>
</dbReference>
<dbReference type="Proteomes" id="UP000092544">
    <property type="component" value="Unassembled WGS sequence"/>
</dbReference>